<comment type="similarity">
    <text evidence="2">Belongs to the DODA-type extradiol aromatic ring-opening dioxygenase family.</text>
</comment>
<accession>A0ABT2YAX9</accession>
<evidence type="ECO:0000256" key="5">
    <source>
        <dbReference type="ARBA" id="ARBA00023002"/>
    </source>
</evidence>
<evidence type="ECO:0000256" key="2">
    <source>
        <dbReference type="ARBA" id="ARBA00007581"/>
    </source>
</evidence>
<keyword evidence="7" id="KW-0223">Dioxygenase</keyword>
<evidence type="ECO:0000256" key="1">
    <source>
        <dbReference type="ARBA" id="ARBA00001947"/>
    </source>
</evidence>
<comment type="caution">
    <text evidence="7">The sequence shown here is derived from an EMBL/GenBank/DDBJ whole genome shotgun (WGS) entry which is preliminary data.</text>
</comment>
<proteinExistence type="inferred from homology"/>
<evidence type="ECO:0000259" key="6">
    <source>
        <dbReference type="Pfam" id="PF02900"/>
    </source>
</evidence>
<reference evidence="7 8" key="1">
    <citation type="submission" date="2021-11" db="EMBL/GenBank/DDBJ databases">
        <authorList>
            <person name="Liang Q."/>
            <person name="Mou H."/>
            <person name="Liu Z."/>
        </authorList>
    </citation>
    <scope>NUCLEOTIDE SEQUENCE [LARGE SCALE GENOMIC DNA]</scope>
    <source>
        <strain evidence="7 8">CHU3</strain>
    </source>
</reference>
<dbReference type="SUPFAM" id="SSF53213">
    <property type="entry name" value="LigB-like"/>
    <property type="match status" value="1"/>
</dbReference>
<keyword evidence="4" id="KW-0862">Zinc</keyword>
<dbReference type="InterPro" id="IPR014436">
    <property type="entry name" value="Extradiol_dOase_DODA"/>
</dbReference>
<keyword evidence="8" id="KW-1185">Reference proteome</keyword>
<dbReference type="Gene3D" id="3.40.830.10">
    <property type="entry name" value="LigB-like"/>
    <property type="match status" value="1"/>
</dbReference>
<evidence type="ECO:0000313" key="7">
    <source>
        <dbReference type="EMBL" id="MCV2366737.1"/>
    </source>
</evidence>
<dbReference type="Proteomes" id="UP001209701">
    <property type="component" value="Unassembled WGS sequence"/>
</dbReference>
<feature type="domain" description="Extradiol ring-cleavage dioxygenase class III enzyme subunit B" evidence="6">
    <location>
        <begin position="10"/>
        <end position="259"/>
    </location>
</feature>
<dbReference type="Pfam" id="PF02900">
    <property type="entry name" value="LigB"/>
    <property type="match status" value="1"/>
</dbReference>
<dbReference type="InterPro" id="IPR004183">
    <property type="entry name" value="Xdiol_dOase_suB"/>
</dbReference>
<dbReference type="PANTHER" id="PTHR30096:SF0">
    <property type="entry name" value="4,5-DOPA DIOXYGENASE EXTRADIOL-LIKE PROTEIN"/>
    <property type="match status" value="1"/>
</dbReference>
<protein>
    <submittedName>
        <fullName evidence="7">Dioxygenase</fullName>
    </submittedName>
</protein>
<keyword evidence="5" id="KW-0560">Oxidoreductase</keyword>
<name>A0ABT2YAX9_9BURK</name>
<organism evidence="7 8">
    <name type="scientific">Roseateles oligotrophus</name>
    <dbReference type="NCBI Taxonomy" id="1769250"/>
    <lineage>
        <taxon>Bacteria</taxon>
        <taxon>Pseudomonadati</taxon>
        <taxon>Pseudomonadota</taxon>
        <taxon>Betaproteobacteria</taxon>
        <taxon>Burkholderiales</taxon>
        <taxon>Sphaerotilaceae</taxon>
        <taxon>Roseateles</taxon>
    </lineage>
</organism>
<sequence length="295" mass="31671">MNTDHFPPLFLSHGSPMTALEPREAGAFMHKLGRVLDTGLGRPRAVLMISAHTSAKQVLLLGGLQHQAIYDFGGFADQLRTLRYDANGAPDLAEEIVALTRHAAQSIQLTEQSGLDHGAWVPLRYLYPDADVPVLPLAFVANASPAQQFALGQMLAPLAQSGVLIIASGSITHNLGLVFGQGRPPAIDAPEIEASRVFRNWWLERSAARDWQALLDYRAQAPFGIAMHPTDEHLLPWFITAGAGGVEAAPHRLHSSLTFGSLGMDAYAFGPATPRLVQALATNQSAAAILPAMRV</sequence>
<evidence type="ECO:0000313" key="8">
    <source>
        <dbReference type="Proteomes" id="UP001209701"/>
    </source>
</evidence>
<dbReference type="EMBL" id="JAJIRN010000001">
    <property type="protein sequence ID" value="MCV2366737.1"/>
    <property type="molecule type" value="Genomic_DNA"/>
</dbReference>
<dbReference type="GO" id="GO:0051213">
    <property type="term" value="F:dioxygenase activity"/>
    <property type="evidence" value="ECO:0007669"/>
    <property type="project" value="UniProtKB-KW"/>
</dbReference>
<evidence type="ECO:0000256" key="3">
    <source>
        <dbReference type="ARBA" id="ARBA00022723"/>
    </source>
</evidence>
<gene>
    <name evidence="7" type="ORF">LNV07_01310</name>
</gene>
<dbReference type="CDD" id="cd07363">
    <property type="entry name" value="45_DOPA_Dioxygenase"/>
    <property type="match status" value="1"/>
</dbReference>
<dbReference type="PANTHER" id="PTHR30096">
    <property type="entry name" value="4,5-DOPA DIOXYGENASE EXTRADIOL-LIKE PROTEIN"/>
    <property type="match status" value="1"/>
</dbReference>
<comment type="cofactor">
    <cofactor evidence="1">
        <name>Zn(2+)</name>
        <dbReference type="ChEBI" id="CHEBI:29105"/>
    </cofactor>
</comment>
<dbReference type="PIRSF" id="PIRSF006157">
    <property type="entry name" value="Doxgns_DODA"/>
    <property type="match status" value="1"/>
</dbReference>
<keyword evidence="3" id="KW-0479">Metal-binding</keyword>
<evidence type="ECO:0000256" key="4">
    <source>
        <dbReference type="ARBA" id="ARBA00022833"/>
    </source>
</evidence>
<dbReference type="RefSeq" id="WP_263569370.1">
    <property type="nucleotide sequence ID" value="NZ_JAJIRN010000001.1"/>
</dbReference>